<organism evidence="2 3">
    <name type="scientific">Ajellomyces capsulatus (strain H88)</name>
    <name type="common">Darling's disease fungus</name>
    <name type="synonym">Histoplasma capsulatum</name>
    <dbReference type="NCBI Taxonomy" id="544711"/>
    <lineage>
        <taxon>Eukaryota</taxon>
        <taxon>Fungi</taxon>
        <taxon>Dikarya</taxon>
        <taxon>Ascomycota</taxon>
        <taxon>Pezizomycotina</taxon>
        <taxon>Eurotiomycetes</taxon>
        <taxon>Eurotiomycetidae</taxon>
        <taxon>Onygenales</taxon>
        <taxon>Ajellomycetaceae</taxon>
        <taxon>Histoplasma</taxon>
    </lineage>
</organism>
<dbReference type="Proteomes" id="UP000663419">
    <property type="component" value="Chromosome 2"/>
</dbReference>
<dbReference type="AlphaFoldDB" id="A0A8A1LGM4"/>
<dbReference type="VEuPathDB" id="FungiDB:I7I53_06956"/>
<reference evidence="2" key="1">
    <citation type="submission" date="2021-01" db="EMBL/GenBank/DDBJ databases">
        <title>Chromosome-level genome assembly of a human fungal pathogen reveals clustering of transcriptionally co-regulated genes.</title>
        <authorList>
            <person name="Voorhies M."/>
            <person name="Cohen S."/>
            <person name="Shea T.P."/>
            <person name="Petrus S."/>
            <person name="Munoz J.F."/>
            <person name="Poplawski S."/>
            <person name="Goldman W.E."/>
            <person name="Michael T."/>
            <person name="Cuomo C.A."/>
            <person name="Sil A."/>
            <person name="Beyhan S."/>
        </authorList>
    </citation>
    <scope>NUCLEOTIDE SEQUENCE</scope>
    <source>
        <strain evidence="2">H88</strain>
    </source>
</reference>
<evidence type="ECO:0000313" key="3">
    <source>
        <dbReference type="Proteomes" id="UP000663419"/>
    </source>
</evidence>
<dbReference type="EMBL" id="CP069103">
    <property type="protein sequence ID" value="QSS51594.1"/>
    <property type="molecule type" value="Genomic_DNA"/>
</dbReference>
<name>A0A8A1LGM4_AJEC8</name>
<evidence type="ECO:0000313" key="2">
    <source>
        <dbReference type="EMBL" id="QSS51594.1"/>
    </source>
</evidence>
<gene>
    <name evidence="2" type="ORF">I7I53_06956</name>
</gene>
<accession>A0A8A1LGM4</accession>
<protein>
    <submittedName>
        <fullName evidence="2">Uncharacterized protein</fullName>
    </submittedName>
</protein>
<feature type="region of interest" description="Disordered" evidence="1">
    <location>
        <begin position="1"/>
        <end position="113"/>
    </location>
</feature>
<evidence type="ECO:0000256" key="1">
    <source>
        <dbReference type="SAM" id="MobiDB-lite"/>
    </source>
</evidence>
<feature type="region of interest" description="Disordered" evidence="1">
    <location>
        <begin position="196"/>
        <end position="226"/>
    </location>
</feature>
<sequence>MAVDGRPRSPPWNNPAFHPALPSRNPALACPCGEATRSPSSHPQNIRCLQPPNAGTTRPGHRARARRGGERRGRAPQTHRSRNVRPPLVPSPPWLGRSISDRRQPPRLGHRLHAPSAPATLRLQLTHVFQRNHLLAPSILLADSNLPLRRRDKLPLHPPRLLAHRPHRPPPHPPLLCPHHDRSLAPLRRRLLSLRSPNKRRRPATAATGTGRRIGFSARPSRASPYPHFPHNLHRCLRLRHRHDTLAAIRAISFRCAFARLSACHGDELGV</sequence>
<proteinExistence type="predicted"/>